<dbReference type="PANTHER" id="PTHR32002">
    <property type="entry name" value="PROTEIN NLP8"/>
    <property type="match status" value="1"/>
</dbReference>
<gene>
    <name evidence="7" type="ORF">HID58_056996</name>
</gene>
<evidence type="ECO:0000256" key="4">
    <source>
        <dbReference type="ARBA" id="ARBA00023242"/>
    </source>
</evidence>
<keyword evidence="2" id="KW-0238">DNA-binding</keyword>
<dbReference type="InterPro" id="IPR003035">
    <property type="entry name" value="RWP-RK_dom"/>
</dbReference>
<comment type="caution">
    <text evidence="7">The sequence shown here is derived from an EMBL/GenBank/DDBJ whole genome shotgun (WGS) entry which is preliminary data.</text>
</comment>
<evidence type="ECO:0000256" key="1">
    <source>
        <dbReference type="ARBA" id="ARBA00023015"/>
    </source>
</evidence>
<accession>A0ABQ8APW6</accession>
<dbReference type="Gene3D" id="3.10.20.90">
    <property type="entry name" value="Phosphatidylinositol 3-kinase Catalytic Subunit, Chain A, domain 1"/>
    <property type="match status" value="1"/>
</dbReference>
<protein>
    <submittedName>
        <fullName evidence="7">Uncharacterized protein</fullName>
    </submittedName>
</protein>
<evidence type="ECO:0000313" key="7">
    <source>
        <dbReference type="EMBL" id="KAH0894567.1"/>
    </source>
</evidence>
<evidence type="ECO:0000313" key="8">
    <source>
        <dbReference type="Proteomes" id="UP000824890"/>
    </source>
</evidence>
<dbReference type="InterPro" id="IPR055081">
    <property type="entry name" value="NLP1-9_GAF"/>
</dbReference>
<evidence type="ECO:0000259" key="5">
    <source>
        <dbReference type="PROSITE" id="PS51519"/>
    </source>
</evidence>
<evidence type="ECO:0000256" key="2">
    <source>
        <dbReference type="ARBA" id="ARBA00023125"/>
    </source>
</evidence>
<dbReference type="CDD" id="cd06407">
    <property type="entry name" value="PB1_NLP"/>
    <property type="match status" value="1"/>
</dbReference>
<evidence type="ECO:0000259" key="6">
    <source>
        <dbReference type="PROSITE" id="PS51745"/>
    </source>
</evidence>
<name>A0ABQ8APW6_BRANA</name>
<dbReference type="SUPFAM" id="SSF54277">
    <property type="entry name" value="CAD &amp; PB1 domains"/>
    <property type="match status" value="1"/>
</dbReference>
<organism evidence="7 8">
    <name type="scientific">Brassica napus</name>
    <name type="common">Rape</name>
    <dbReference type="NCBI Taxonomy" id="3708"/>
    <lineage>
        <taxon>Eukaryota</taxon>
        <taxon>Viridiplantae</taxon>
        <taxon>Streptophyta</taxon>
        <taxon>Embryophyta</taxon>
        <taxon>Tracheophyta</taxon>
        <taxon>Spermatophyta</taxon>
        <taxon>Magnoliopsida</taxon>
        <taxon>eudicotyledons</taxon>
        <taxon>Gunneridae</taxon>
        <taxon>Pentapetalae</taxon>
        <taxon>rosids</taxon>
        <taxon>malvids</taxon>
        <taxon>Brassicales</taxon>
        <taxon>Brassicaceae</taxon>
        <taxon>Brassiceae</taxon>
        <taxon>Brassica</taxon>
    </lineage>
</organism>
<feature type="domain" description="RWP-RK" evidence="5">
    <location>
        <begin position="596"/>
        <end position="685"/>
    </location>
</feature>
<dbReference type="PROSITE" id="PS51745">
    <property type="entry name" value="PB1"/>
    <property type="match status" value="1"/>
</dbReference>
<keyword evidence="8" id="KW-1185">Reference proteome</keyword>
<proteinExistence type="predicted"/>
<dbReference type="Pfam" id="PF02042">
    <property type="entry name" value="RWP-RK"/>
    <property type="match status" value="1"/>
</dbReference>
<keyword evidence="3" id="KW-0804">Transcription</keyword>
<dbReference type="PROSITE" id="PS51519">
    <property type="entry name" value="RWP_RK"/>
    <property type="match status" value="1"/>
</dbReference>
<keyword evidence="4" id="KW-0539">Nucleus</keyword>
<feature type="domain" description="PB1" evidence="6">
    <location>
        <begin position="818"/>
        <end position="898"/>
    </location>
</feature>
<sequence length="1012" mass="112946">MVLFTSSCETQSQLAQGILTKVSGGGGGDGSFLPNSSFSAFPEKAMDMDFMEELLFDGCWLETTDGKSLKRTTGQAAPSSTNLNDNNNSFLYGYQFAENPSPDHISNKETLRKFPSITSGLLKIEDLTNQPMNQLPFEQSAAMSSSQGRLWIAPRTSQGPSSSVKDRLIWVPIQQEGKNFLTTLEHPHFFNPKYTSLKRYRDVSVSYNFLADEGSKESVGLPGRVFLGKLPEWTPDVRFFRSEEYPRIKEAQKCDVRGSLALPVFERSSGTCLGVLEIVTTTQKMNYKPELENICKALEAVNLRSSANLKSPSKEFQKVYNQFYSAILPEVTDFLRWVCRSYDLPLALTWALCARQGKDGSRHSDENISQCVSTINSACFVLDEQSHHFLEACSEHHLLQGEGIVGKAFKATKLFFVPEVTTFSKTNYPLAHHANISGLHAAFLAVPLKNKFNGSVEFVLEFFFPKSCLDTEAQQEILKSLSVTLQQDFRSLNLVIDKELELEVVFPVREELLFSEKPLIDAETGENLKPLEEISQEDSSWISHMIKANEKGKGVSLSWEYQKKEPKEEFMLTSGWDNSNLLSDAEQFHKASNSGLRPGEKRRAKTEKTTGLEVLRQYFAESLTMQPGTLVWCFTLCAVCPTTLKRICRQQGIKRWPFRKIKKVGHSLKKLQLTLFQGVQGSIHLDSFYTSFPELSSPNILAGIYFKNIDQSRHLNTQTQTGVWASSSSCSHSSGSSTRCSTGANQSSINTANTVTTLMTENTSAILKRVHSEARLHTVSQEETNSLSITLSYKTFGDHPLLDNLSLLPKSRSKVGGASKVKATFDEAKVRFTLLPTCGFKEIAKRFNIDNNIATFDLNYLDDDKEWVLLTCEADLEECIYIYRSSQSRTIKISVHESSQAKLRGSFGSTGPGPGICVVDASVKQRNLRDDSSPKAKKSQSYKTYRSCVPPADEERVSVLGFEAFMLGLLLVSGSAVYYRKKQTVPMAGVSTGTTQSFTPFLICKSFQVLTK</sequence>
<keyword evidence="1" id="KW-0805">Transcription regulation</keyword>
<dbReference type="SMART" id="SM00666">
    <property type="entry name" value="PB1"/>
    <property type="match status" value="1"/>
</dbReference>
<dbReference type="InterPro" id="IPR053793">
    <property type="entry name" value="PB1-like"/>
</dbReference>
<dbReference type="PANTHER" id="PTHR32002:SF46">
    <property type="entry name" value="PROTEIN NLP2"/>
    <property type="match status" value="1"/>
</dbReference>
<dbReference type="EMBL" id="JAGKQM010000013">
    <property type="protein sequence ID" value="KAH0894567.1"/>
    <property type="molecule type" value="Genomic_DNA"/>
</dbReference>
<dbReference type="Pfam" id="PF22922">
    <property type="entry name" value="GAF_NLP"/>
    <property type="match status" value="1"/>
</dbReference>
<evidence type="ECO:0000256" key="3">
    <source>
        <dbReference type="ARBA" id="ARBA00023163"/>
    </source>
</evidence>
<dbReference type="InterPro" id="IPR000270">
    <property type="entry name" value="PB1_dom"/>
</dbReference>
<dbReference type="InterPro" id="IPR034891">
    <property type="entry name" value="PB1_NLP"/>
</dbReference>
<reference evidence="7 8" key="1">
    <citation type="submission" date="2021-05" db="EMBL/GenBank/DDBJ databases">
        <title>Genome Assembly of Synthetic Allotetraploid Brassica napus Reveals Homoeologous Exchanges between Subgenomes.</title>
        <authorList>
            <person name="Davis J.T."/>
        </authorList>
    </citation>
    <scope>NUCLEOTIDE SEQUENCE [LARGE SCALE GENOMIC DNA]</scope>
    <source>
        <strain evidence="8">cv. Da-Ae</strain>
        <tissue evidence="7">Seedling</tissue>
    </source>
</reference>
<dbReference type="InterPro" id="IPR045012">
    <property type="entry name" value="NLP"/>
</dbReference>
<dbReference type="Proteomes" id="UP000824890">
    <property type="component" value="Unassembled WGS sequence"/>
</dbReference>
<dbReference type="Pfam" id="PF00564">
    <property type="entry name" value="PB1"/>
    <property type="match status" value="1"/>
</dbReference>